<comment type="similarity">
    <text evidence="1">Belongs to the short-chain dehydrogenases/reductases (SDR) family.</text>
</comment>
<proteinExistence type="inferred from homology"/>
<organism evidence="2 3">
    <name type="scientific">Vibrio nigripulchritudo SOn1</name>
    <dbReference type="NCBI Taxonomy" id="1238450"/>
    <lineage>
        <taxon>Bacteria</taxon>
        <taxon>Pseudomonadati</taxon>
        <taxon>Pseudomonadota</taxon>
        <taxon>Gammaproteobacteria</taxon>
        <taxon>Vibrionales</taxon>
        <taxon>Vibrionaceae</taxon>
        <taxon>Vibrio</taxon>
    </lineage>
</organism>
<evidence type="ECO:0000256" key="1">
    <source>
        <dbReference type="ARBA" id="ARBA00006484"/>
    </source>
</evidence>
<evidence type="ECO:0000313" key="3">
    <source>
        <dbReference type="Proteomes" id="UP000018211"/>
    </source>
</evidence>
<sequence length="265" mass="28824">MSQFNNKNVVITGACKGIGKGIAEHFASTGANLVIASNDKIIHETGQQISQKYSGVRVESKVVDVSSEQQVKDLYQFAFDTFSAIDISIHNAGIITIKPFDEMTHEEFNKVLHVNTTGVWLCSREAAKYMAKQGSGRIVNTSSLQGRNGFIYTPHYAASKMGVIGITQSLALELAPKNITVNSVCPGIIESDMWKYNDKVWGEMLSTPDKTYQEGELIAEWVSNIPLKRAGTPQDVANAIAFFASDETGYITGQALNVCGGMAMN</sequence>
<evidence type="ECO:0000313" key="2">
    <source>
        <dbReference type="EMBL" id="CCO46499.1"/>
    </source>
</evidence>
<protein>
    <submittedName>
        <fullName evidence="2">3-oxoacyl-(Acyl-carrier-protein) reductase</fullName>
        <ecNumber evidence="2">1.1.1.100</ecNumber>
    </submittedName>
</protein>
<accession>A0AAV2VQ19</accession>
<dbReference type="RefSeq" id="WP_022611603.1">
    <property type="nucleotide sequence ID" value="NZ_LK391965.1"/>
</dbReference>
<comment type="caution">
    <text evidence="2">The sequence shown here is derived from an EMBL/GenBank/DDBJ whole genome shotgun (WGS) entry which is preliminary data.</text>
</comment>
<dbReference type="EMBL" id="CAOF01000090">
    <property type="protein sequence ID" value="CCO46499.1"/>
    <property type="molecule type" value="Genomic_DNA"/>
</dbReference>
<dbReference type="InterPro" id="IPR036291">
    <property type="entry name" value="NAD(P)-bd_dom_sf"/>
</dbReference>
<dbReference type="EC" id="1.1.1.100" evidence="2"/>
<dbReference type="FunFam" id="3.40.50.720:FF:000084">
    <property type="entry name" value="Short-chain dehydrogenase reductase"/>
    <property type="match status" value="1"/>
</dbReference>
<dbReference type="InterPro" id="IPR002347">
    <property type="entry name" value="SDR_fam"/>
</dbReference>
<dbReference type="AlphaFoldDB" id="A0AAV2VQ19"/>
<dbReference type="PROSITE" id="PS00061">
    <property type="entry name" value="ADH_SHORT"/>
    <property type="match status" value="1"/>
</dbReference>
<dbReference type="SUPFAM" id="SSF51735">
    <property type="entry name" value="NAD(P)-binding Rossmann-fold domains"/>
    <property type="match status" value="1"/>
</dbReference>
<dbReference type="PANTHER" id="PTHR42760:SF105">
    <property type="entry name" value="SORBITOL-6-PHOSPHATE 2-DEHYDROGENASE"/>
    <property type="match status" value="1"/>
</dbReference>
<dbReference type="Proteomes" id="UP000018211">
    <property type="component" value="Unassembled WGS sequence"/>
</dbReference>
<dbReference type="PRINTS" id="PR00080">
    <property type="entry name" value="SDRFAMILY"/>
</dbReference>
<name>A0AAV2VQ19_9VIBR</name>
<dbReference type="Pfam" id="PF13561">
    <property type="entry name" value="adh_short_C2"/>
    <property type="match status" value="1"/>
</dbReference>
<keyword evidence="2" id="KW-0560">Oxidoreductase</keyword>
<gene>
    <name evidence="2" type="ORF">VIBNISOn1_180005</name>
</gene>
<reference evidence="2 3" key="1">
    <citation type="journal article" date="2013" name="ISME J.">
        <title>Comparative genomics of pathogenic lineages of Vibrio nigripulchritudo identifies virulence-associated traits.</title>
        <authorList>
            <person name="Goudenege D."/>
            <person name="Labreuche Y."/>
            <person name="Krin E."/>
            <person name="Ansquer D."/>
            <person name="Mangenot S."/>
            <person name="Calteau A."/>
            <person name="Medigue C."/>
            <person name="Mazel D."/>
            <person name="Polz M.F."/>
            <person name="Le Roux F."/>
        </authorList>
    </citation>
    <scope>NUCLEOTIDE SEQUENCE [LARGE SCALE GENOMIC DNA]</scope>
    <source>
        <strain evidence="2 3">SOn1</strain>
    </source>
</reference>
<dbReference type="GO" id="GO:0004316">
    <property type="term" value="F:3-oxoacyl-[acyl-carrier-protein] reductase (NADPH) activity"/>
    <property type="evidence" value="ECO:0007669"/>
    <property type="project" value="UniProtKB-EC"/>
</dbReference>
<dbReference type="PRINTS" id="PR00081">
    <property type="entry name" value="GDHRDH"/>
</dbReference>
<dbReference type="PANTHER" id="PTHR42760">
    <property type="entry name" value="SHORT-CHAIN DEHYDROGENASES/REDUCTASES FAMILY MEMBER"/>
    <property type="match status" value="1"/>
</dbReference>
<dbReference type="InterPro" id="IPR020904">
    <property type="entry name" value="Sc_DH/Rdtase_CS"/>
</dbReference>
<dbReference type="Gene3D" id="3.40.50.720">
    <property type="entry name" value="NAD(P)-binding Rossmann-like Domain"/>
    <property type="match status" value="1"/>
</dbReference>